<keyword evidence="3" id="KW-1185">Reference proteome</keyword>
<reference evidence="2 3" key="1">
    <citation type="submission" date="2014-04" db="EMBL/GenBank/DDBJ databases">
        <title>Evolutionary Origins and Diversification of the Mycorrhizal Mutualists.</title>
        <authorList>
            <consortium name="DOE Joint Genome Institute"/>
            <consortium name="Mycorrhizal Genomics Consortium"/>
            <person name="Kohler A."/>
            <person name="Kuo A."/>
            <person name="Nagy L.G."/>
            <person name="Floudas D."/>
            <person name="Copeland A."/>
            <person name="Barry K.W."/>
            <person name="Cichocki N."/>
            <person name="Veneault-Fourrey C."/>
            <person name="LaButti K."/>
            <person name="Lindquist E.A."/>
            <person name="Lipzen A."/>
            <person name="Lundell T."/>
            <person name="Morin E."/>
            <person name="Murat C."/>
            <person name="Riley R."/>
            <person name="Ohm R."/>
            <person name="Sun H."/>
            <person name="Tunlid A."/>
            <person name="Henrissat B."/>
            <person name="Grigoriev I.V."/>
            <person name="Hibbett D.S."/>
            <person name="Martin F."/>
        </authorList>
    </citation>
    <scope>NUCLEOTIDE SEQUENCE [LARGE SCALE GENOMIC DNA]</scope>
    <source>
        <strain evidence="2 3">Koide BX008</strain>
    </source>
</reference>
<dbReference type="STRING" id="946122.A0A0C2SBC8"/>
<dbReference type="EMBL" id="KN818303">
    <property type="protein sequence ID" value="KIL60135.1"/>
    <property type="molecule type" value="Genomic_DNA"/>
</dbReference>
<dbReference type="Proteomes" id="UP000054549">
    <property type="component" value="Unassembled WGS sequence"/>
</dbReference>
<evidence type="ECO:0000313" key="2">
    <source>
        <dbReference type="EMBL" id="KIL60135.1"/>
    </source>
</evidence>
<dbReference type="HOGENOM" id="CLU_032664_1_0_1"/>
<proteinExistence type="predicted"/>
<dbReference type="InParanoid" id="A0A0C2SBC8"/>
<name>A0A0C2SBC8_AMAMK</name>
<gene>
    <name evidence="2" type="ORF">M378DRAFT_14316</name>
</gene>
<evidence type="ECO:0000256" key="1">
    <source>
        <dbReference type="SAM" id="MobiDB-lite"/>
    </source>
</evidence>
<dbReference type="OrthoDB" id="3226250at2759"/>
<organism evidence="2 3">
    <name type="scientific">Amanita muscaria (strain Koide BX008)</name>
    <dbReference type="NCBI Taxonomy" id="946122"/>
    <lineage>
        <taxon>Eukaryota</taxon>
        <taxon>Fungi</taxon>
        <taxon>Dikarya</taxon>
        <taxon>Basidiomycota</taxon>
        <taxon>Agaricomycotina</taxon>
        <taxon>Agaricomycetes</taxon>
        <taxon>Agaricomycetidae</taxon>
        <taxon>Agaricales</taxon>
        <taxon>Pluteineae</taxon>
        <taxon>Amanitaceae</taxon>
        <taxon>Amanita</taxon>
    </lineage>
</organism>
<protein>
    <submittedName>
        <fullName evidence="2">Uncharacterized protein</fullName>
    </submittedName>
</protein>
<sequence>MPPQFHFRDLVDEPYGPYSEDIFHQYFPVPGFVPSLQLLTLECKYLHRINKYPVKFYGLLKIESLDWLSDEGKQLLEAEYRKRDERLHAVRKSELTLETLYGDAKGRGSQISVFISSEKTLAAEYMTSERHRNSFLIHSHTCDARGHNRLYKVLTLEDETAIKSRNFIARFSQWACINKLIELDGGATPIQDRTIDWIITRYIYGCQNSDDPAFRSIVDWTRDVSSDEEDVNMDGENTINVSYRRHERHIPRSEVESSFASQCEWLLHTSLRPSPARTRAVQNGYRAGLPHGVHEVDQSPLPVRLAKFGGTAEIWENKLKNLEINWLTFVNKQDARNETDDSYGEDEPDLIARPAQQPIEEPFHYDEDFSEPSTPGDINSDDEIPHAPPEVVSRIPYFVWCTPQVLPGRFKWDCPGCDHTIDLLNLEQEQLELLPRKFAEYIKSLKWEYIMNPQVQEALG</sequence>
<evidence type="ECO:0000313" key="3">
    <source>
        <dbReference type="Proteomes" id="UP000054549"/>
    </source>
</evidence>
<feature type="region of interest" description="Disordered" evidence="1">
    <location>
        <begin position="365"/>
        <end position="386"/>
    </location>
</feature>
<dbReference type="AlphaFoldDB" id="A0A0C2SBC8"/>
<accession>A0A0C2SBC8</accession>